<evidence type="ECO:0008006" key="8">
    <source>
        <dbReference type="Google" id="ProtNLM"/>
    </source>
</evidence>
<dbReference type="CDD" id="cd07984">
    <property type="entry name" value="LPLAT_LABLAT-like"/>
    <property type="match status" value="1"/>
</dbReference>
<evidence type="ECO:0000313" key="7">
    <source>
        <dbReference type="EMBL" id="SUZ97630.1"/>
    </source>
</evidence>
<dbReference type="Pfam" id="PF03279">
    <property type="entry name" value="Lip_A_acyltrans"/>
    <property type="match status" value="1"/>
</dbReference>
<dbReference type="InterPro" id="IPR004960">
    <property type="entry name" value="LipA_acyltrans"/>
</dbReference>
<evidence type="ECO:0000256" key="6">
    <source>
        <dbReference type="ARBA" id="ARBA00023315"/>
    </source>
</evidence>
<dbReference type="GO" id="GO:1901137">
    <property type="term" value="P:carbohydrate derivative biosynthetic process"/>
    <property type="evidence" value="ECO:0007669"/>
    <property type="project" value="UniProtKB-ARBA"/>
</dbReference>
<gene>
    <name evidence="7" type="ORF">METZ01_LOCUS50484</name>
</gene>
<keyword evidence="4" id="KW-0808">Transferase</keyword>
<dbReference type="PANTHER" id="PTHR30606">
    <property type="entry name" value="LIPID A BIOSYNTHESIS LAUROYL ACYLTRANSFERASE"/>
    <property type="match status" value="1"/>
</dbReference>
<comment type="subcellular location">
    <subcellularLocation>
        <location evidence="1">Cell inner membrane</location>
    </subcellularLocation>
</comment>
<keyword evidence="6" id="KW-0012">Acyltransferase</keyword>
<evidence type="ECO:0000256" key="3">
    <source>
        <dbReference type="ARBA" id="ARBA00022519"/>
    </source>
</evidence>
<name>A0A381S0Q2_9ZZZZ</name>
<reference evidence="7" key="1">
    <citation type="submission" date="2018-05" db="EMBL/GenBank/DDBJ databases">
        <authorList>
            <person name="Lanie J.A."/>
            <person name="Ng W.-L."/>
            <person name="Kazmierczak K.M."/>
            <person name="Andrzejewski T.M."/>
            <person name="Davidsen T.M."/>
            <person name="Wayne K.J."/>
            <person name="Tettelin H."/>
            <person name="Glass J.I."/>
            <person name="Rusch D."/>
            <person name="Podicherti R."/>
            <person name="Tsui H.-C.T."/>
            <person name="Winkler M.E."/>
        </authorList>
    </citation>
    <scope>NUCLEOTIDE SEQUENCE</scope>
</reference>
<proteinExistence type="predicted"/>
<dbReference type="PANTHER" id="PTHR30606:SF10">
    <property type="entry name" value="PHOSPHATIDYLINOSITOL MANNOSIDE ACYLTRANSFERASE"/>
    <property type="match status" value="1"/>
</dbReference>
<keyword evidence="5" id="KW-0472">Membrane</keyword>
<dbReference type="EMBL" id="UINC01002527">
    <property type="protein sequence ID" value="SUZ97630.1"/>
    <property type="molecule type" value="Genomic_DNA"/>
</dbReference>
<keyword evidence="3" id="KW-0997">Cell inner membrane</keyword>
<evidence type="ECO:0000256" key="4">
    <source>
        <dbReference type="ARBA" id="ARBA00022679"/>
    </source>
</evidence>
<accession>A0A381S0Q2</accession>
<organism evidence="7">
    <name type="scientific">marine metagenome</name>
    <dbReference type="NCBI Taxonomy" id="408172"/>
    <lineage>
        <taxon>unclassified sequences</taxon>
        <taxon>metagenomes</taxon>
        <taxon>ecological metagenomes</taxon>
    </lineage>
</organism>
<evidence type="ECO:0000256" key="2">
    <source>
        <dbReference type="ARBA" id="ARBA00022475"/>
    </source>
</evidence>
<dbReference type="GO" id="GO:0008610">
    <property type="term" value="P:lipid biosynthetic process"/>
    <property type="evidence" value="ECO:0007669"/>
    <property type="project" value="UniProtKB-ARBA"/>
</dbReference>
<protein>
    <recommendedName>
        <fullName evidence="8">Lipid A biosynthesis acyltransferase</fullName>
    </recommendedName>
</protein>
<sequence>MKRSHQITYFILSLLKKWISSISPMTRYKLSNKLAGFLYHYVTLRKGQAEINIIRAFPDWTSQRVNSTLQGTYQFFSHNFVQFIAFPKSWEGLKIDVVGKDVLDKYMDQGKGVVFITGHFGAWEILGKWLGEYAHLFTGVAHRQKNAGANRFFQEQRELPGTKHIFRREPLEKMYDVLTQNGILGLVSDQDAKQRGVFVNFFGVPASTPKGAALFHLKSKAPIMLGACVQTGFQRYRIELVPVIASNQNVEDITQAYTALLEKFIRQSPEQYFWFHRRWKTKLDVK</sequence>
<dbReference type="GO" id="GO:0016746">
    <property type="term" value="F:acyltransferase activity"/>
    <property type="evidence" value="ECO:0007669"/>
    <property type="project" value="UniProtKB-KW"/>
</dbReference>
<evidence type="ECO:0000256" key="1">
    <source>
        <dbReference type="ARBA" id="ARBA00004533"/>
    </source>
</evidence>
<dbReference type="GO" id="GO:0005886">
    <property type="term" value="C:plasma membrane"/>
    <property type="evidence" value="ECO:0007669"/>
    <property type="project" value="UniProtKB-SubCell"/>
</dbReference>
<keyword evidence="2" id="KW-1003">Cell membrane</keyword>
<dbReference type="AlphaFoldDB" id="A0A381S0Q2"/>
<evidence type="ECO:0000256" key="5">
    <source>
        <dbReference type="ARBA" id="ARBA00023136"/>
    </source>
</evidence>